<dbReference type="Proteomes" id="UP000531594">
    <property type="component" value="Unassembled WGS sequence"/>
</dbReference>
<organism evidence="3 4">
    <name type="scientific">Bacillus benzoevorans</name>
    <dbReference type="NCBI Taxonomy" id="1456"/>
    <lineage>
        <taxon>Bacteria</taxon>
        <taxon>Bacillati</taxon>
        <taxon>Bacillota</taxon>
        <taxon>Bacilli</taxon>
        <taxon>Bacillales</taxon>
        <taxon>Bacillaceae</taxon>
        <taxon>Bacillus</taxon>
    </lineage>
</organism>
<dbReference type="Pfam" id="PF06725">
    <property type="entry name" value="3D"/>
    <property type="match status" value="1"/>
</dbReference>
<dbReference type="AlphaFoldDB" id="A0A7X0HXM4"/>
<gene>
    <name evidence="3" type="ORF">HNR53_004166</name>
</gene>
<feature type="domain" description="G5" evidence="2">
    <location>
        <begin position="205"/>
        <end position="285"/>
    </location>
</feature>
<dbReference type="Gene3D" id="2.40.40.10">
    <property type="entry name" value="RlpA-like domain"/>
    <property type="match status" value="1"/>
</dbReference>
<dbReference type="PANTHER" id="PTHR39160">
    <property type="entry name" value="CELL WALL-BINDING PROTEIN YOCH"/>
    <property type="match status" value="1"/>
</dbReference>
<dbReference type="CDD" id="cd22786">
    <property type="entry name" value="DPBB_YuiC-like"/>
    <property type="match status" value="1"/>
</dbReference>
<evidence type="ECO:0000313" key="3">
    <source>
        <dbReference type="EMBL" id="MBB6447485.1"/>
    </source>
</evidence>
<dbReference type="RefSeq" id="WP_184529479.1">
    <property type="nucleotide sequence ID" value="NZ_JACHGK010000022.1"/>
</dbReference>
<name>A0A7X0HXM4_9BACI</name>
<dbReference type="Pfam" id="PF03990">
    <property type="entry name" value="DUF348"/>
    <property type="match status" value="3"/>
</dbReference>
<keyword evidence="4" id="KW-1185">Reference proteome</keyword>
<sequence length="393" mass="43351">MKNLFFKSLSAKKWSIFAAGLIVFIAALGFVVYETTDKRVALTLNGQEQVIKTHASTVEELFEELDINISSKDYIQPSLDSKVKNNSEIVWNPAKQVQLESDNQKRFVWTTAVTVEDLLEEQKIALNEYDRVYPESKTNLEKGMDVIVNRAFPVTLFDGGTEKKVWSTSTTVAGFLTQQGITLTDLDRVEPMLEERVIENSVINVIRVEKVTDVVEEPIGYAVVAQKDENLPSGTEKIITDGKEGLVSRQYEVIKENGVEVSRNVISEQMIRDKQDKVVAVGTKLQPIQVASRGNEPGREMYVVATAYTASCSGCSGTTATGINLHVNSDAKVIAVDPSVIPLGSKVYVEGYGYAIAADTGGAIKGNKIDVFIASKAEAYRWGRRTVKIKILE</sequence>
<evidence type="ECO:0000259" key="2">
    <source>
        <dbReference type="PROSITE" id="PS51109"/>
    </source>
</evidence>
<dbReference type="InterPro" id="IPR007137">
    <property type="entry name" value="DUF348"/>
</dbReference>
<dbReference type="GO" id="GO:0019867">
    <property type="term" value="C:outer membrane"/>
    <property type="evidence" value="ECO:0007669"/>
    <property type="project" value="InterPro"/>
</dbReference>
<dbReference type="InterPro" id="IPR011098">
    <property type="entry name" value="G5_dom"/>
</dbReference>
<comment type="caution">
    <text evidence="3">The sequence shown here is derived from an EMBL/GenBank/DDBJ whole genome shotgun (WGS) entry which is preliminary data.</text>
</comment>
<evidence type="ECO:0000313" key="4">
    <source>
        <dbReference type="Proteomes" id="UP000531594"/>
    </source>
</evidence>
<keyword evidence="1" id="KW-0732">Signal</keyword>
<evidence type="ECO:0000256" key="1">
    <source>
        <dbReference type="ARBA" id="ARBA00022729"/>
    </source>
</evidence>
<proteinExistence type="predicted"/>
<dbReference type="Gene3D" id="2.20.230.10">
    <property type="entry name" value="Resuscitation-promoting factor rpfb"/>
    <property type="match status" value="1"/>
</dbReference>
<reference evidence="3 4" key="1">
    <citation type="submission" date="2020-08" db="EMBL/GenBank/DDBJ databases">
        <title>Genomic Encyclopedia of Type Strains, Phase IV (KMG-IV): sequencing the most valuable type-strain genomes for metagenomic binning, comparative biology and taxonomic classification.</title>
        <authorList>
            <person name="Goeker M."/>
        </authorList>
    </citation>
    <scope>NUCLEOTIDE SEQUENCE [LARGE SCALE GENOMIC DNA]</scope>
    <source>
        <strain evidence="3 4">DSM 5391</strain>
    </source>
</reference>
<accession>A0A7X0HXM4</accession>
<dbReference type="InterPro" id="IPR051933">
    <property type="entry name" value="Resuscitation_pf_RpfB"/>
</dbReference>
<dbReference type="GO" id="GO:0004553">
    <property type="term" value="F:hydrolase activity, hydrolyzing O-glycosyl compounds"/>
    <property type="evidence" value="ECO:0007669"/>
    <property type="project" value="InterPro"/>
</dbReference>
<dbReference type="SUPFAM" id="SSF50685">
    <property type="entry name" value="Barwin-like endoglucanases"/>
    <property type="match status" value="1"/>
</dbReference>
<dbReference type="InterPro" id="IPR010611">
    <property type="entry name" value="3D_dom"/>
</dbReference>
<dbReference type="GO" id="GO:0009254">
    <property type="term" value="P:peptidoglycan turnover"/>
    <property type="evidence" value="ECO:0007669"/>
    <property type="project" value="InterPro"/>
</dbReference>
<dbReference type="InterPro" id="IPR036908">
    <property type="entry name" value="RlpA-like_sf"/>
</dbReference>
<dbReference type="SMART" id="SM01208">
    <property type="entry name" value="G5"/>
    <property type="match status" value="1"/>
</dbReference>
<dbReference type="Pfam" id="PF07501">
    <property type="entry name" value="G5"/>
    <property type="match status" value="1"/>
</dbReference>
<dbReference type="EMBL" id="JACHGK010000022">
    <property type="protein sequence ID" value="MBB6447485.1"/>
    <property type="molecule type" value="Genomic_DNA"/>
</dbReference>
<protein>
    <submittedName>
        <fullName evidence="3">Uncharacterized protein YabE (DUF348 family)</fullName>
    </submittedName>
</protein>
<dbReference type="PROSITE" id="PS51109">
    <property type="entry name" value="G5"/>
    <property type="match status" value="1"/>
</dbReference>
<dbReference type="PANTHER" id="PTHR39160:SF4">
    <property type="entry name" value="RESUSCITATION-PROMOTING FACTOR RPFB"/>
    <property type="match status" value="1"/>
</dbReference>